<evidence type="ECO:0000313" key="4">
    <source>
        <dbReference type="Proteomes" id="UP000316806"/>
    </source>
</evidence>
<dbReference type="EMBL" id="CP040916">
    <property type="protein sequence ID" value="QDQ10251.1"/>
    <property type="molecule type" value="Genomic_DNA"/>
</dbReference>
<gene>
    <name evidence="3" type="ORF">FH965_06495</name>
</gene>
<keyword evidence="2" id="KW-1133">Transmembrane helix</keyword>
<proteinExistence type="predicted"/>
<feature type="transmembrane region" description="Helical" evidence="2">
    <location>
        <begin position="89"/>
        <end position="111"/>
    </location>
</feature>
<feature type="transmembrane region" description="Helical" evidence="2">
    <location>
        <begin position="46"/>
        <end position="69"/>
    </location>
</feature>
<evidence type="ECO:0008006" key="5">
    <source>
        <dbReference type="Google" id="ProtNLM"/>
    </source>
</evidence>
<reference evidence="3 4" key="1">
    <citation type="journal article" date="2019" name="J. Ind. Microbiol. Biotechnol.">
        <title>The complete genomic sequence of Streptomyces spectabilis NRRL-2792 and identification of secondary metabolite biosynthetic gene clusters.</title>
        <authorList>
            <person name="Sinha A."/>
            <person name="Phillips-Salemka S."/>
            <person name="Niraula T.A."/>
            <person name="Short K.A."/>
            <person name="Niraula N.P."/>
        </authorList>
    </citation>
    <scope>NUCLEOTIDE SEQUENCE [LARGE SCALE GENOMIC DNA]</scope>
    <source>
        <strain evidence="3 4">NRRL 2792</strain>
    </source>
</reference>
<name>A0A516R3L9_STRST</name>
<evidence type="ECO:0000256" key="2">
    <source>
        <dbReference type="SAM" id="Phobius"/>
    </source>
</evidence>
<keyword evidence="2" id="KW-0812">Transmembrane</keyword>
<dbReference type="AlphaFoldDB" id="A0A516R3L9"/>
<evidence type="ECO:0000256" key="1">
    <source>
        <dbReference type="SAM" id="MobiDB-lite"/>
    </source>
</evidence>
<evidence type="ECO:0000313" key="3">
    <source>
        <dbReference type="EMBL" id="QDQ10251.1"/>
    </source>
</evidence>
<organism evidence="3 4">
    <name type="scientific">Streptomyces spectabilis</name>
    <dbReference type="NCBI Taxonomy" id="68270"/>
    <lineage>
        <taxon>Bacteria</taxon>
        <taxon>Bacillati</taxon>
        <taxon>Actinomycetota</taxon>
        <taxon>Actinomycetes</taxon>
        <taxon>Kitasatosporales</taxon>
        <taxon>Streptomycetaceae</taxon>
        <taxon>Streptomyces</taxon>
    </lineage>
</organism>
<dbReference type="Proteomes" id="UP000316806">
    <property type="component" value="Chromosome"/>
</dbReference>
<sequence length="229" mass="22918">MGELFGAVVGFPGVVFTSALAVVVCFWLLVAVGVTRPDCFDEDADLDVVGLGGVPVSVAASLFTLAGWATGVAGSATTAHAGLTGMAHAAVDLGLLLASAGVGWGVTRVLVRVRARCSPGASDASALDLLGSVGTVRTDGVGVDSGQAEVATRDGAVVVVEVRQDPSARTAALALGSAAVLYAYDASGAFFWAAPAAVRLTPGPRPPRAHAHPRERSSAGHDWPCADCA</sequence>
<accession>A0A516R3L9</accession>
<feature type="region of interest" description="Disordered" evidence="1">
    <location>
        <begin position="204"/>
        <end position="229"/>
    </location>
</feature>
<feature type="transmembrane region" description="Helical" evidence="2">
    <location>
        <begin position="6"/>
        <end position="34"/>
    </location>
</feature>
<protein>
    <recommendedName>
        <fullName evidence="5">DUF1449 family protein</fullName>
    </recommendedName>
</protein>
<keyword evidence="2" id="KW-0472">Membrane</keyword>
<dbReference type="RefSeq" id="WP_144002032.1">
    <property type="nucleotide sequence ID" value="NZ_CP040916.1"/>
</dbReference>